<dbReference type="Proteomes" id="UP000054632">
    <property type="component" value="Unassembled WGS sequence"/>
</dbReference>
<dbReference type="EMBL" id="JYDR01003173">
    <property type="protein sequence ID" value="KRY61750.1"/>
    <property type="molecule type" value="Genomic_DNA"/>
</dbReference>
<protein>
    <submittedName>
        <fullName evidence="1">Uncharacterized protein</fullName>
    </submittedName>
</protein>
<accession>A0A0V1DK66</accession>
<proteinExistence type="predicted"/>
<evidence type="ECO:0000313" key="1">
    <source>
        <dbReference type="EMBL" id="KRY61750.1"/>
    </source>
</evidence>
<name>A0A0V1DK66_TRIPS</name>
<sequence length="71" mass="7875">MSGPVLFSVNNCARVAPGTAHRHLCTILQENSVFTLPLLQQWMALYVISMPYAPENCVRVSSPLVKLSPNY</sequence>
<organism evidence="1 2">
    <name type="scientific">Trichinella pseudospiralis</name>
    <name type="common">Parasitic roundworm</name>
    <dbReference type="NCBI Taxonomy" id="6337"/>
    <lineage>
        <taxon>Eukaryota</taxon>
        <taxon>Metazoa</taxon>
        <taxon>Ecdysozoa</taxon>
        <taxon>Nematoda</taxon>
        <taxon>Enoplea</taxon>
        <taxon>Dorylaimia</taxon>
        <taxon>Trichinellida</taxon>
        <taxon>Trichinellidae</taxon>
        <taxon>Trichinella</taxon>
    </lineage>
</organism>
<reference evidence="1 2" key="1">
    <citation type="submission" date="2015-01" db="EMBL/GenBank/DDBJ databases">
        <title>Evolution of Trichinella species and genotypes.</title>
        <authorList>
            <person name="Korhonen P.K."/>
            <person name="Edoardo P."/>
            <person name="Giuseppe L.R."/>
            <person name="Gasser R.B."/>
        </authorList>
    </citation>
    <scope>NUCLEOTIDE SEQUENCE [LARGE SCALE GENOMIC DNA]</scope>
    <source>
        <strain evidence="1">ISS13</strain>
    </source>
</reference>
<dbReference type="AlphaFoldDB" id="A0A0V1DK66"/>
<evidence type="ECO:0000313" key="2">
    <source>
        <dbReference type="Proteomes" id="UP000054632"/>
    </source>
</evidence>
<gene>
    <name evidence="1" type="ORF">T4A_4369</name>
</gene>
<comment type="caution">
    <text evidence="1">The sequence shown here is derived from an EMBL/GenBank/DDBJ whole genome shotgun (WGS) entry which is preliminary data.</text>
</comment>